<dbReference type="PANTHER" id="PTHR13483:SF3">
    <property type="entry name" value="BOX C_D SNORNA PROTEIN 1"/>
    <property type="match status" value="1"/>
</dbReference>
<evidence type="ECO:0000256" key="8">
    <source>
        <dbReference type="ARBA" id="ARBA00049598"/>
    </source>
</evidence>
<keyword evidence="3" id="KW-0597">Phosphoprotein</keyword>
<feature type="region of interest" description="Disordered" evidence="14">
    <location>
        <begin position="299"/>
        <end position="423"/>
    </location>
</feature>
<evidence type="ECO:0000256" key="9">
    <source>
        <dbReference type="ARBA" id="ARBA00049654"/>
    </source>
</evidence>
<dbReference type="PANTHER" id="PTHR13483">
    <property type="entry name" value="BOX C_D SNORNA PROTEIN 1-RELATED"/>
    <property type="match status" value="1"/>
</dbReference>
<comment type="subunit">
    <text evidence="10">Interacts with FBL, SNU13, NOP58, NUFIP1, RUVBL1, RUVBL2 and TAF9. Interacts (via HIT-type zinc finger) with the RUVBL1/RUVBL2 complex in the presence of ADP.</text>
</comment>
<dbReference type="PROSITE" id="PS51083">
    <property type="entry name" value="ZF_HIT"/>
    <property type="match status" value="1"/>
</dbReference>
<evidence type="ECO:0000256" key="10">
    <source>
        <dbReference type="ARBA" id="ARBA00061949"/>
    </source>
</evidence>
<evidence type="ECO:0000256" key="11">
    <source>
        <dbReference type="ARBA" id="ARBA00068630"/>
    </source>
</evidence>
<feature type="domain" description="HIT-type" evidence="15">
    <location>
        <begin position="40"/>
        <end position="74"/>
    </location>
</feature>
<dbReference type="OMA" id="KQFMWHL"/>
<evidence type="ECO:0000256" key="13">
    <source>
        <dbReference type="PROSITE-ProRule" id="PRU00453"/>
    </source>
</evidence>
<dbReference type="InterPro" id="IPR051639">
    <property type="entry name" value="BCD1"/>
</dbReference>
<accession>A0A672HCW8</accession>
<dbReference type="GO" id="GO:0000492">
    <property type="term" value="P:box C/D snoRNP assembly"/>
    <property type="evidence" value="ECO:0007669"/>
    <property type="project" value="TreeGrafter"/>
</dbReference>
<dbReference type="Ensembl" id="ENSSFAT00005027848.1">
    <property type="protein sequence ID" value="ENSSFAP00005026809.1"/>
    <property type="gene ID" value="ENSSFAG00005013729.1"/>
</dbReference>
<keyword evidence="4" id="KW-0479">Metal-binding</keyword>
<dbReference type="InParanoid" id="A0A672HCW8"/>
<evidence type="ECO:0000256" key="12">
    <source>
        <dbReference type="ARBA" id="ARBA00077531"/>
    </source>
</evidence>
<dbReference type="GO" id="GO:0008270">
    <property type="term" value="F:zinc ion binding"/>
    <property type="evidence" value="ECO:0007669"/>
    <property type="project" value="UniProtKB-UniRule"/>
</dbReference>
<comment type="similarity">
    <text evidence="9">Belongs to the BCD1 family.</text>
</comment>
<dbReference type="AlphaFoldDB" id="A0A672HCW8"/>
<evidence type="ECO:0000256" key="14">
    <source>
        <dbReference type="SAM" id="MobiDB-lite"/>
    </source>
</evidence>
<dbReference type="Pfam" id="PF25790">
    <property type="entry name" value="BCD1"/>
    <property type="match status" value="1"/>
</dbReference>
<proteinExistence type="inferred from homology"/>
<dbReference type="GeneID" id="115381887"/>
<dbReference type="InterPro" id="IPR007529">
    <property type="entry name" value="Znf_HIT"/>
</dbReference>
<gene>
    <name evidence="16" type="primary">znhit6</name>
</gene>
<reference evidence="16" key="1">
    <citation type="submission" date="2019-06" db="EMBL/GenBank/DDBJ databases">
        <authorList>
            <consortium name="Wellcome Sanger Institute Data Sharing"/>
        </authorList>
    </citation>
    <scope>NUCLEOTIDE SEQUENCE [LARGE SCALE GENOMIC DNA]</scope>
</reference>
<organism evidence="16 17">
    <name type="scientific">Salarias fasciatus</name>
    <name type="common">Jewelled blenny</name>
    <name type="synonym">Blennius fasciatus</name>
    <dbReference type="NCBI Taxonomy" id="181472"/>
    <lineage>
        <taxon>Eukaryota</taxon>
        <taxon>Metazoa</taxon>
        <taxon>Chordata</taxon>
        <taxon>Craniata</taxon>
        <taxon>Vertebrata</taxon>
        <taxon>Euteleostomi</taxon>
        <taxon>Actinopterygii</taxon>
        <taxon>Neopterygii</taxon>
        <taxon>Teleostei</taxon>
        <taxon>Neoteleostei</taxon>
        <taxon>Acanthomorphata</taxon>
        <taxon>Ovalentaria</taxon>
        <taxon>Blenniimorphae</taxon>
        <taxon>Blenniiformes</taxon>
        <taxon>Blennioidei</taxon>
        <taxon>Blenniidae</taxon>
        <taxon>Salariinae</taxon>
        <taxon>Salarias</taxon>
    </lineage>
</organism>
<keyword evidence="7" id="KW-0832">Ubl conjugation</keyword>
<dbReference type="CDD" id="cd23023">
    <property type="entry name" value="zf-HIT_BCD1"/>
    <property type="match status" value="1"/>
</dbReference>
<keyword evidence="5 13" id="KW-0863">Zinc-finger</keyword>
<evidence type="ECO:0000256" key="4">
    <source>
        <dbReference type="ARBA" id="ARBA00022723"/>
    </source>
</evidence>
<evidence type="ECO:0000259" key="15">
    <source>
        <dbReference type="PROSITE" id="PS51083"/>
    </source>
</evidence>
<keyword evidence="1" id="KW-1017">Isopeptide bond</keyword>
<reference evidence="16" key="2">
    <citation type="submission" date="2025-08" db="UniProtKB">
        <authorList>
            <consortium name="Ensembl"/>
        </authorList>
    </citation>
    <scope>IDENTIFICATION</scope>
</reference>
<dbReference type="GO" id="GO:0070761">
    <property type="term" value="C:pre-snoRNP complex"/>
    <property type="evidence" value="ECO:0007669"/>
    <property type="project" value="TreeGrafter"/>
</dbReference>
<dbReference type="InterPro" id="IPR057721">
    <property type="entry name" value="BCD1_alpha/beta"/>
</dbReference>
<sequence>MCSVIPASGVMESSAGSPGGGGGAETERRGAKRKISLTDCAVCGSDEAKYRCPACLTHSCSVLCVKKHKEDSGCSGVRNKTAFLPLSHFDEMALLNDYRFLEDAGRFVDGTKRDKLVLNPRITMKAKRMIMYARRMNITLRMLPIAFTKSRENSTFFLNRERQFLWHLKLMFPQCSSEFSQMRVSDQKTLEQILTFYIHPTESNPVARQKLMLYVRPTFDDVKVFMKVEEDEADSVRYHEFELKKSLRENLSYTTLVEYPELHVVLKDQWENYPTKAPAEPAPTRSGPATKNAVVDQKTGAAIQPSSLPPRSCSPWATRPRPCSLWATSLPTKKNEGGGEEKEEVEEGEIIGSSEEEEEEEEEENVSCDKSCGDPKRPAGDASLNTDETAGCIEQPEDAANTQRSVRRNITGAAEDTSAARER</sequence>
<evidence type="ECO:0000256" key="1">
    <source>
        <dbReference type="ARBA" id="ARBA00022499"/>
    </source>
</evidence>
<feature type="compositionally biased region" description="Acidic residues" evidence="14">
    <location>
        <begin position="341"/>
        <end position="366"/>
    </location>
</feature>
<dbReference type="FunFam" id="3.30.60.190:FF:000001">
    <property type="entry name" value="box C/D snoRNA protein 1"/>
    <property type="match status" value="1"/>
</dbReference>
<keyword evidence="6" id="KW-0862">Zinc</keyword>
<evidence type="ECO:0000256" key="5">
    <source>
        <dbReference type="ARBA" id="ARBA00022771"/>
    </source>
</evidence>
<dbReference type="GO" id="GO:0048254">
    <property type="term" value="P:snoRNA localization"/>
    <property type="evidence" value="ECO:0007669"/>
    <property type="project" value="TreeGrafter"/>
</dbReference>
<keyword evidence="2" id="KW-0690">Ribosome biogenesis</keyword>
<dbReference type="CTD" id="54680"/>
<evidence type="ECO:0000256" key="2">
    <source>
        <dbReference type="ARBA" id="ARBA00022517"/>
    </source>
</evidence>
<evidence type="ECO:0000313" key="16">
    <source>
        <dbReference type="Ensembl" id="ENSSFAP00005026809.1"/>
    </source>
</evidence>
<name>A0A672HCW8_SALFA</name>
<dbReference type="Proteomes" id="UP000472267">
    <property type="component" value="Chromosome 23"/>
</dbReference>
<protein>
    <recommendedName>
        <fullName evidence="11">Box C/D snoRNA protein 1</fullName>
    </recommendedName>
    <alternativeName>
        <fullName evidence="12">Zinc finger HIT domain-containing protein 6</fullName>
    </alternativeName>
</protein>
<dbReference type="Pfam" id="PF04438">
    <property type="entry name" value="zf-HIT"/>
    <property type="match status" value="1"/>
</dbReference>
<keyword evidence="17" id="KW-1185">Reference proteome</keyword>
<dbReference type="GO" id="GO:0005634">
    <property type="term" value="C:nucleus"/>
    <property type="evidence" value="ECO:0007669"/>
    <property type="project" value="TreeGrafter"/>
</dbReference>
<dbReference type="Gene3D" id="3.30.60.190">
    <property type="match status" value="1"/>
</dbReference>
<evidence type="ECO:0000256" key="3">
    <source>
        <dbReference type="ARBA" id="ARBA00022553"/>
    </source>
</evidence>
<dbReference type="RefSeq" id="XP_029939376.1">
    <property type="nucleotide sequence ID" value="XM_030083516.1"/>
</dbReference>
<evidence type="ECO:0000313" key="17">
    <source>
        <dbReference type="Proteomes" id="UP000472267"/>
    </source>
</evidence>
<dbReference type="OrthoDB" id="272357at2759"/>
<dbReference type="SUPFAM" id="SSF144232">
    <property type="entry name" value="HIT/MYND zinc finger-like"/>
    <property type="match status" value="1"/>
</dbReference>
<evidence type="ECO:0000256" key="7">
    <source>
        <dbReference type="ARBA" id="ARBA00022843"/>
    </source>
</evidence>
<reference evidence="16" key="3">
    <citation type="submission" date="2025-09" db="UniProtKB">
        <authorList>
            <consortium name="Ensembl"/>
        </authorList>
    </citation>
    <scope>IDENTIFICATION</scope>
</reference>
<evidence type="ECO:0000256" key="6">
    <source>
        <dbReference type="ARBA" id="ARBA00022833"/>
    </source>
</evidence>
<comment type="function">
    <text evidence="8">Required for box C/D snoRNAs accumulation involved in snoRNA processing, snoRNA transport to the nucleolus and ribosome biogenesis.</text>
</comment>
<dbReference type="GO" id="GO:0000463">
    <property type="term" value="P:maturation of LSU-rRNA from tricistronic rRNA transcript (SSU-rRNA, 5.8S rRNA, LSU-rRNA)"/>
    <property type="evidence" value="ECO:0007669"/>
    <property type="project" value="TreeGrafter"/>
</dbReference>
<feature type="region of interest" description="Disordered" evidence="14">
    <location>
        <begin position="1"/>
        <end position="30"/>
    </location>
</feature>